<dbReference type="Proteomes" id="UP000469558">
    <property type="component" value="Unassembled WGS sequence"/>
</dbReference>
<evidence type="ECO:0000313" key="4">
    <source>
        <dbReference type="EMBL" id="TVY67551.1"/>
    </source>
</evidence>
<name>A0A8T9BZY4_9HELO</name>
<dbReference type="AlphaFoldDB" id="A0A8T9BZY4"/>
<dbReference type="InterPro" id="IPR016169">
    <property type="entry name" value="FAD-bd_PCMH_sub2"/>
</dbReference>
<evidence type="ECO:0000256" key="1">
    <source>
        <dbReference type="ARBA" id="ARBA00005466"/>
    </source>
</evidence>
<organism evidence="4 5">
    <name type="scientific">Lachnellula suecica</name>
    <dbReference type="NCBI Taxonomy" id="602035"/>
    <lineage>
        <taxon>Eukaryota</taxon>
        <taxon>Fungi</taxon>
        <taxon>Dikarya</taxon>
        <taxon>Ascomycota</taxon>
        <taxon>Pezizomycotina</taxon>
        <taxon>Leotiomycetes</taxon>
        <taxon>Helotiales</taxon>
        <taxon>Lachnaceae</taxon>
        <taxon>Lachnellula</taxon>
    </lineage>
</organism>
<accession>A0A8T9BZY4</accession>
<gene>
    <name evidence="4" type="primary">ZEB1_3</name>
    <name evidence="4" type="ORF">LSUE1_G010019</name>
</gene>
<proteinExistence type="inferred from homology"/>
<dbReference type="Gene3D" id="3.40.462.20">
    <property type="match status" value="1"/>
</dbReference>
<dbReference type="GO" id="GO:0050660">
    <property type="term" value="F:flavin adenine dinucleotide binding"/>
    <property type="evidence" value="ECO:0007669"/>
    <property type="project" value="InterPro"/>
</dbReference>
<dbReference type="EMBL" id="QGMK01001509">
    <property type="protein sequence ID" value="TVY67551.1"/>
    <property type="molecule type" value="Genomic_DNA"/>
</dbReference>
<dbReference type="Gene3D" id="3.30.465.10">
    <property type="match status" value="2"/>
</dbReference>
<sequence length="190" mass="20683">MGAGVQGYEAMEAAHDEGLVVVGGEGPTVGLAGGYTQGGGHSALSTTFGLGADQTLSWKVVTAEGNHPAWRNALMHGLLMTPWSFTAPWSENIEWQDRMTYDSIPQLEAVSPGSGAYINEADFRQPNWQQDFSGANYGRLLEVKNKWDPKHMFYATKAVGSEIWTVAEDGRMCKTRGFEMGGYSLQLEIS</sequence>
<dbReference type="InterPro" id="IPR036318">
    <property type="entry name" value="FAD-bd_PCMH-like_sf"/>
</dbReference>
<reference evidence="4 5" key="1">
    <citation type="submission" date="2018-05" db="EMBL/GenBank/DDBJ databases">
        <title>Genome sequencing and assembly of the regulated plant pathogen Lachnellula willkommii and related sister species for the development of diagnostic species identification markers.</title>
        <authorList>
            <person name="Giroux E."/>
            <person name="Bilodeau G."/>
        </authorList>
    </citation>
    <scope>NUCLEOTIDE SEQUENCE [LARGE SCALE GENOMIC DNA]</scope>
    <source>
        <strain evidence="4 5">CBS 268.59</strain>
    </source>
</reference>
<dbReference type="OrthoDB" id="9983560at2759"/>
<comment type="caution">
    <text evidence="4">The sequence shown here is derived from an EMBL/GenBank/DDBJ whole genome shotgun (WGS) entry which is preliminary data.</text>
</comment>
<keyword evidence="2" id="KW-0560">Oxidoreductase</keyword>
<dbReference type="InterPro" id="IPR050432">
    <property type="entry name" value="FAD-linked_Oxidoreductases_BP"/>
</dbReference>
<evidence type="ECO:0000259" key="3">
    <source>
        <dbReference type="Pfam" id="PF08031"/>
    </source>
</evidence>
<dbReference type="Pfam" id="PF08031">
    <property type="entry name" value="BBE"/>
    <property type="match status" value="1"/>
</dbReference>
<dbReference type="SUPFAM" id="SSF56176">
    <property type="entry name" value="FAD-binding/transporter-associated domain-like"/>
    <property type="match status" value="1"/>
</dbReference>
<dbReference type="PANTHER" id="PTHR13878">
    <property type="entry name" value="GULONOLACTONE OXIDASE"/>
    <property type="match status" value="1"/>
</dbReference>
<comment type="similarity">
    <text evidence="1">Belongs to the oxygen-dependent FAD-linked oxidoreductase family.</text>
</comment>
<dbReference type="InterPro" id="IPR012951">
    <property type="entry name" value="BBE"/>
</dbReference>
<evidence type="ECO:0000313" key="5">
    <source>
        <dbReference type="Proteomes" id="UP000469558"/>
    </source>
</evidence>
<dbReference type="PANTHER" id="PTHR13878:SF91">
    <property type="entry name" value="FAD BINDING DOMAIN PROTEIN (AFU_ORTHOLOGUE AFUA_6G12070)-RELATED"/>
    <property type="match status" value="1"/>
</dbReference>
<dbReference type="GO" id="GO:0016491">
    <property type="term" value="F:oxidoreductase activity"/>
    <property type="evidence" value="ECO:0007669"/>
    <property type="project" value="UniProtKB-KW"/>
</dbReference>
<keyword evidence="5" id="KW-1185">Reference proteome</keyword>
<feature type="domain" description="Berberine/berberine-like" evidence="3">
    <location>
        <begin position="116"/>
        <end position="159"/>
    </location>
</feature>
<protein>
    <submittedName>
        <fullName evidence="4">FAD-linked oxidoreductase ZEB1</fullName>
    </submittedName>
</protein>
<evidence type="ECO:0000256" key="2">
    <source>
        <dbReference type="ARBA" id="ARBA00023002"/>
    </source>
</evidence>